<dbReference type="WBParaSite" id="PS1159_v2.g15362.t1">
    <property type="protein sequence ID" value="PS1159_v2.g15362.t1"/>
    <property type="gene ID" value="PS1159_v2.g15362"/>
</dbReference>
<evidence type="ECO:0000313" key="1">
    <source>
        <dbReference type="Proteomes" id="UP000887580"/>
    </source>
</evidence>
<accession>A0AC35FAK6</accession>
<evidence type="ECO:0000313" key="2">
    <source>
        <dbReference type="WBParaSite" id="PS1159_v2.g15362.t1"/>
    </source>
</evidence>
<dbReference type="Proteomes" id="UP000887580">
    <property type="component" value="Unplaced"/>
</dbReference>
<protein>
    <submittedName>
        <fullName evidence="2">Uncharacterized protein</fullName>
    </submittedName>
</protein>
<organism evidence="1 2">
    <name type="scientific">Panagrolaimus sp. PS1159</name>
    <dbReference type="NCBI Taxonomy" id="55785"/>
    <lineage>
        <taxon>Eukaryota</taxon>
        <taxon>Metazoa</taxon>
        <taxon>Ecdysozoa</taxon>
        <taxon>Nematoda</taxon>
        <taxon>Chromadorea</taxon>
        <taxon>Rhabditida</taxon>
        <taxon>Tylenchina</taxon>
        <taxon>Panagrolaimomorpha</taxon>
        <taxon>Panagrolaimoidea</taxon>
        <taxon>Panagrolaimidae</taxon>
        <taxon>Panagrolaimus</taxon>
    </lineage>
</organism>
<reference evidence="2" key="1">
    <citation type="submission" date="2022-11" db="UniProtKB">
        <authorList>
            <consortium name="WormBaseParasite"/>
        </authorList>
    </citation>
    <scope>IDENTIFICATION</scope>
</reference>
<sequence>MDNILDVTDDPDTSDCHYERKNEVFKPEDLTEAHYGLFKDIPWTKEERLLISDYHTTQQYHLLGPLLKKKLHEINAGLQYKQEVTNFFSKSYPPKEVRQLHDNDSKCRIREAMANENPEVQHALEITFERLKNTSPQAQKIIQNYVISNSQQRKSNEEEEKIII</sequence>
<proteinExistence type="predicted"/>
<name>A0AC35FAK6_9BILA</name>